<reference evidence="2" key="1">
    <citation type="submission" date="2018-02" db="EMBL/GenBank/DDBJ databases">
        <authorList>
            <person name="Cohen D.B."/>
            <person name="Kent A.D."/>
        </authorList>
    </citation>
    <scope>NUCLEOTIDE SEQUENCE</scope>
</reference>
<protein>
    <recommendedName>
        <fullName evidence="1">Reverse transcriptase zinc-binding domain-containing protein</fullName>
    </recommendedName>
</protein>
<dbReference type="PANTHER" id="PTHR33116:SF78">
    <property type="entry name" value="OS12G0587133 PROTEIN"/>
    <property type="match status" value="1"/>
</dbReference>
<dbReference type="PANTHER" id="PTHR33116">
    <property type="entry name" value="REVERSE TRANSCRIPTASE ZINC-BINDING DOMAIN-CONTAINING PROTEIN-RELATED-RELATED"/>
    <property type="match status" value="1"/>
</dbReference>
<evidence type="ECO:0000259" key="1">
    <source>
        <dbReference type="Pfam" id="PF13966"/>
    </source>
</evidence>
<evidence type="ECO:0000313" key="2">
    <source>
        <dbReference type="EMBL" id="SPD14180.1"/>
    </source>
</evidence>
<organism evidence="2">
    <name type="scientific">Fagus sylvatica</name>
    <name type="common">Beechnut</name>
    <dbReference type="NCBI Taxonomy" id="28930"/>
    <lineage>
        <taxon>Eukaryota</taxon>
        <taxon>Viridiplantae</taxon>
        <taxon>Streptophyta</taxon>
        <taxon>Embryophyta</taxon>
        <taxon>Tracheophyta</taxon>
        <taxon>Spermatophyta</taxon>
        <taxon>Magnoliopsida</taxon>
        <taxon>eudicotyledons</taxon>
        <taxon>Gunneridae</taxon>
        <taxon>Pentapetalae</taxon>
        <taxon>rosids</taxon>
        <taxon>fabids</taxon>
        <taxon>Fagales</taxon>
        <taxon>Fagaceae</taxon>
        <taxon>Fagus</taxon>
    </lineage>
</organism>
<dbReference type="EMBL" id="OIVN01003890">
    <property type="protein sequence ID" value="SPD14180.1"/>
    <property type="molecule type" value="Genomic_DNA"/>
</dbReference>
<dbReference type="AlphaFoldDB" id="A0A2N9HQZ7"/>
<name>A0A2N9HQZ7_FAGSY</name>
<accession>A0A2N9HQZ7</accession>
<dbReference type="Pfam" id="PF13966">
    <property type="entry name" value="zf-RVT"/>
    <property type="match status" value="1"/>
</dbReference>
<feature type="domain" description="Reverse transcriptase zinc-binding" evidence="1">
    <location>
        <begin position="497"/>
        <end position="581"/>
    </location>
</feature>
<sequence>MDCKIDLRRWNVAVFGDVNVWKNNLLISIQHLDKLEEDGHLSLEDKLARDHLKSDFEHVLLLDEITWRQKSQALWLREGDHNTKFFHRTTNSNRHFNTISRLLLDGVVTSDQTMIDRIVLDRPFSEEEVVGVVPNMASDKAPGPDGFSMAFFQGCWDILSIPKVSSIALGVSVKVIRCPPLLFLLVMEALSRMLAKVVERGFLSGFSIGNSVENSVTISHLLFADDTLIMCGANPLPLWHLQGVFIWFQAISGLKSFGISATYLGLPLGATFKRKTIWNSVVERMEKRLAGWKKLYLSKGGRLTLIKSTLSSLPSYYLSLFPLPMAVARRLEKLQRDFLWGGMGKKHKFHLVNWNQVVDSKYGNQWGGWCSNQVREPHGVSLWKFIRFGWDSFVNHTSFVVVDGSRIKFWHDSWCGELPLQVQFPELFRLARVPKATIADHLRYIGAIRHWDIAFCRPVHDWELEVVASFMELLYSCPLRWGNLDLLCWRPSSRKIFQVHSYYSVLIQPSRNSFPWRSVWKSRVPTRVAFFSWTATLGRILTIDNLRKQRVLIIDWCCICKSNGESVNHLLLHCPIAQELWNLILTLFGTLWVMPRGVEDLFACWSGKVGKSESGAIWTAVPHCLMWCLWRERNSRTFSEEEHSVPALKFTFLQTLFEWLKASNLISAHSVAEMLDNCF</sequence>
<gene>
    <name evidence="2" type="ORF">FSB_LOCUS42062</name>
</gene>
<dbReference type="InterPro" id="IPR026960">
    <property type="entry name" value="RVT-Znf"/>
</dbReference>
<proteinExistence type="predicted"/>